<sequence>MQINHHWRFWRGGFLELFERWRRRPRTELFVLDYRDHISVTVWVLIFGFGLSLIAQIPTAVIRFRAFGTPTEIELTSTTIMGLILAIAASAGAESLIRLHPKRQANRLGLTWVYWALPAAMSIITVVLLPSLPTRLLQVLVILIAGVLLTVAFFSLYATVEPGQPGFRRARLWLDALAYGVALLLFLFVYQARTRSLLSGTLIALTATLLAVELLRTSSNEMRRVLIYSAVIGLLLGEMTWALNYWPLLPGLTGGLLLLLGFYLAIGIALQSLQGRLTKRVMIEFGVFAVIAVILITLFGPGF</sequence>
<evidence type="ECO:0000313" key="2">
    <source>
        <dbReference type="EMBL" id="BAL98160.1"/>
    </source>
</evidence>
<gene>
    <name evidence="2" type="ordered locus">CLDAP_01210</name>
</gene>
<dbReference type="STRING" id="926550.CLDAP_01210"/>
<accession>I0HYS3</accession>
<dbReference type="RefSeq" id="WP_014431403.1">
    <property type="nucleotide sequence ID" value="NC_017079.1"/>
</dbReference>
<feature type="transmembrane region" description="Helical" evidence="1">
    <location>
        <begin position="282"/>
        <end position="300"/>
    </location>
</feature>
<feature type="transmembrane region" description="Helical" evidence="1">
    <location>
        <begin position="136"/>
        <end position="160"/>
    </location>
</feature>
<feature type="transmembrane region" description="Helical" evidence="1">
    <location>
        <begin position="109"/>
        <end position="130"/>
    </location>
</feature>
<proteinExistence type="predicted"/>
<name>I0HYS3_CALAS</name>
<protein>
    <submittedName>
        <fullName evidence="2">Uncharacterized protein</fullName>
    </submittedName>
</protein>
<dbReference type="Pfam" id="PF18900">
    <property type="entry name" value="DUF5656"/>
    <property type="match status" value="1"/>
</dbReference>
<feature type="transmembrane region" description="Helical" evidence="1">
    <location>
        <begin position="227"/>
        <end position="246"/>
    </location>
</feature>
<evidence type="ECO:0000313" key="3">
    <source>
        <dbReference type="Proteomes" id="UP000007880"/>
    </source>
</evidence>
<keyword evidence="3" id="KW-1185">Reference proteome</keyword>
<organism evidence="2 3">
    <name type="scientific">Caldilinea aerophila (strain DSM 14535 / JCM 11387 / NBRC 104270 / STL-6-O1)</name>
    <dbReference type="NCBI Taxonomy" id="926550"/>
    <lineage>
        <taxon>Bacteria</taxon>
        <taxon>Bacillati</taxon>
        <taxon>Chloroflexota</taxon>
        <taxon>Caldilineae</taxon>
        <taxon>Caldilineales</taxon>
        <taxon>Caldilineaceae</taxon>
        <taxon>Caldilinea</taxon>
    </lineage>
</organism>
<feature type="transmembrane region" description="Helical" evidence="1">
    <location>
        <begin position="40"/>
        <end position="59"/>
    </location>
</feature>
<keyword evidence="1" id="KW-0472">Membrane</keyword>
<feature type="transmembrane region" description="Helical" evidence="1">
    <location>
        <begin position="196"/>
        <end position="215"/>
    </location>
</feature>
<dbReference type="eggNOG" id="ENOG5033M2W">
    <property type="taxonomic scope" value="Bacteria"/>
</dbReference>
<keyword evidence="1" id="KW-1133">Transmembrane helix</keyword>
<keyword evidence="1" id="KW-0812">Transmembrane</keyword>
<dbReference type="Proteomes" id="UP000007880">
    <property type="component" value="Chromosome"/>
</dbReference>
<evidence type="ECO:0000256" key="1">
    <source>
        <dbReference type="SAM" id="Phobius"/>
    </source>
</evidence>
<feature type="transmembrane region" description="Helical" evidence="1">
    <location>
        <begin position="172"/>
        <end position="190"/>
    </location>
</feature>
<feature type="transmembrane region" description="Helical" evidence="1">
    <location>
        <begin position="252"/>
        <end position="270"/>
    </location>
</feature>
<dbReference type="InterPro" id="IPR043715">
    <property type="entry name" value="DUF5656"/>
</dbReference>
<feature type="transmembrane region" description="Helical" evidence="1">
    <location>
        <begin position="79"/>
        <end position="97"/>
    </location>
</feature>
<dbReference type="OrthoDB" id="158787at2"/>
<dbReference type="EMBL" id="AP012337">
    <property type="protein sequence ID" value="BAL98160.1"/>
    <property type="molecule type" value="Genomic_DNA"/>
</dbReference>
<dbReference type="KEGG" id="cap:CLDAP_01210"/>
<reference evidence="2 3" key="1">
    <citation type="submission" date="2012-02" db="EMBL/GenBank/DDBJ databases">
        <title>Complete genome sequence of Caldilinea aerophila DSM 14535 (= NBRC 102666).</title>
        <authorList>
            <person name="Oguchi A."/>
            <person name="Hosoyama A."/>
            <person name="Sekine M."/>
            <person name="Fukai R."/>
            <person name="Kato Y."/>
            <person name="Nakamura S."/>
            <person name="Hanada S."/>
            <person name="Yamazaki S."/>
            <person name="Fujita N."/>
        </authorList>
    </citation>
    <scope>NUCLEOTIDE SEQUENCE [LARGE SCALE GENOMIC DNA]</scope>
    <source>
        <strain evidence="3">DSM 14535 / JCM 11387 / NBRC 104270 / STL-6-O1</strain>
    </source>
</reference>
<dbReference type="HOGENOM" id="CLU_986543_0_0_0"/>
<dbReference type="AlphaFoldDB" id="I0HYS3"/>